<keyword evidence="2" id="KW-1185">Reference proteome</keyword>
<dbReference type="AlphaFoldDB" id="A0A2J8AAB6"/>
<evidence type="ECO:0000313" key="2">
    <source>
        <dbReference type="Proteomes" id="UP000236333"/>
    </source>
</evidence>
<proteinExistence type="predicted"/>
<protein>
    <submittedName>
        <fullName evidence="1">Uncharacterized protein</fullName>
    </submittedName>
</protein>
<feature type="non-terminal residue" evidence="1">
    <location>
        <position position="1"/>
    </location>
</feature>
<organism evidence="1 2">
    <name type="scientific">Tetrabaena socialis</name>
    <dbReference type="NCBI Taxonomy" id="47790"/>
    <lineage>
        <taxon>Eukaryota</taxon>
        <taxon>Viridiplantae</taxon>
        <taxon>Chlorophyta</taxon>
        <taxon>core chlorophytes</taxon>
        <taxon>Chlorophyceae</taxon>
        <taxon>CS clade</taxon>
        <taxon>Chlamydomonadales</taxon>
        <taxon>Tetrabaenaceae</taxon>
        <taxon>Tetrabaena</taxon>
    </lineage>
</organism>
<dbReference type="Proteomes" id="UP000236333">
    <property type="component" value="Unassembled WGS sequence"/>
</dbReference>
<gene>
    <name evidence="1" type="ORF">TSOC_003960</name>
</gene>
<comment type="caution">
    <text evidence="1">The sequence shown here is derived from an EMBL/GenBank/DDBJ whole genome shotgun (WGS) entry which is preliminary data.</text>
</comment>
<name>A0A2J8AAB6_9CHLO</name>
<dbReference type="OrthoDB" id="526941at2759"/>
<accession>A0A2J8AAB6</accession>
<reference evidence="1 2" key="1">
    <citation type="journal article" date="2017" name="Mol. Biol. Evol.">
        <title>The 4-celled Tetrabaena socialis nuclear genome reveals the essential components for genetic control of cell number at the origin of multicellularity in the volvocine lineage.</title>
        <authorList>
            <person name="Featherston J."/>
            <person name="Arakaki Y."/>
            <person name="Hanschen E.R."/>
            <person name="Ferris P.J."/>
            <person name="Michod R.E."/>
            <person name="Olson B.J.S.C."/>
            <person name="Nozaki H."/>
            <person name="Durand P.M."/>
        </authorList>
    </citation>
    <scope>NUCLEOTIDE SEQUENCE [LARGE SCALE GENOMIC DNA]</scope>
    <source>
        <strain evidence="1 2">NIES-571</strain>
    </source>
</reference>
<evidence type="ECO:0000313" key="1">
    <source>
        <dbReference type="EMBL" id="PNH09423.1"/>
    </source>
</evidence>
<dbReference type="EMBL" id="PGGS01000091">
    <property type="protein sequence ID" value="PNH09423.1"/>
    <property type="molecule type" value="Genomic_DNA"/>
</dbReference>
<sequence length="242" mass="27123">VTYYIVLQSNTVKQLGCPEPVRKLDAQAAAEFGILPKLPPNARYVVHPNECYDLGTYGWILNCLRAASKQFKFFVFVNSSVRGPFVPSYATYAHWSLMMTQYLRGHVKLVGSTINCEIMPHVQSYAFATDGRGLQMLRRGGALDCHHDRTAAIQNGELHLSRVMYNNSYTIGSLMADQRHVKDWAAGAPAYCTVHPQNPTVEGRAFRSLHPFEVLFVKVKNDTASRGVTYTGQKEALFFSNI</sequence>